<proteinExistence type="predicted"/>
<evidence type="ECO:0000313" key="3">
    <source>
        <dbReference type="EMBL" id="OYQ26515.1"/>
    </source>
</evidence>
<evidence type="ECO:0000313" key="4">
    <source>
        <dbReference type="Proteomes" id="UP000216991"/>
    </source>
</evidence>
<dbReference type="EMBL" id="NOXT01000117">
    <property type="protein sequence ID" value="OYQ26515.1"/>
    <property type="molecule type" value="Genomic_DNA"/>
</dbReference>
<organism evidence="3 4">
    <name type="scientific">Sandarakinorhabdus cyanobacteriorum</name>
    <dbReference type="NCBI Taxonomy" id="1981098"/>
    <lineage>
        <taxon>Bacteria</taxon>
        <taxon>Pseudomonadati</taxon>
        <taxon>Pseudomonadota</taxon>
        <taxon>Alphaproteobacteria</taxon>
        <taxon>Sphingomonadales</taxon>
        <taxon>Sphingosinicellaceae</taxon>
        <taxon>Sandarakinorhabdus</taxon>
    </lineage>
</organism>
<dbReference type="RefSeq" id="WP_094474364.1">
    <property type="nucleotide sequence ID" value="NZ_NOXT01000117.1"/>
</dbReference>
<name>A0A255YD77_9SPHN</name>
<accession>A0A255YD77</accession>
<feature type="compositionally biased region" description="Polar residues" evidence="1">
    <location>
        <begin position="228"/>
        <end position="251"/>
    </location>
</feature>
<sequence length="428" mass="44202">MAGWGLSRIGRDRSANMAAMTALMMPVLIGAAGLTSDTIQWALVRRALQRQVDSAALAGAYALTQNQNVADTVTADLAKNSNFALSGTPTIENGPTQGPFAGDSSVVRVRISSTVRLPFTGPFMGSGMVISAEATAGLRQDGDYCILALDPTTSLAITNSGNTTVNANCGMHANSAGEPAVNGTGSAVITASPVSAVGNVDNRNNTFAAGTVFQPYSVAQRDPFASLPTPNIAQSPNNGDVRSNQSRNLTPGTYRGMDIQGTATLAPGTYFIDGRSQGNNQNKNLGFNVGSQGVVTGTGVTIVLTMSNPPASGTSNLVAGMNINAGARINLTSPTSGTYRGILFYQDRRANTLGETVVVNGNAQSTLQGAIYIPRNELRFNGTAGMTINCLQMIGYRMTFSGNSTINNVCPANSGASAIKGNTVRLLG</sequence>
<comment type="caution">
    <text evidence="3">The sequence shown here is derived from an EMBL/GenBank/DDBJ whole genome shotgun (WGS) entry which is preliminary data.</text>
</comment>
<dbReference type="Proteomes" id="UP000216991">
    <property type="component" value="Unassembled WGS sequence"/>
</dbReference>
<gene>
    <name evidence="3" type="ORF">CHU93_12025</name>
</gene>
<dbReference type="OrthoDB" id="7418984at2"/>
<feature type="region of interest" description="Disordered" evidence="1">
    <location>
        <begin position="227"/>
        <end position="256"/>
    </location>
</feature>
<feature type="domain" description="Putative Flp pilus-assembly TadG-like N-terminal" evidence="2">
    <location>
        <begin position="16"/>
        <end position="60"/>
    </location>
</feature>
<dbReference type="Pfam" id="PF13400">
    <property type="entry name" value="Tad"/>
    <property type="match status" value="1"/>
</dbReference>
<evidence type="ECO:0000256" key="1">
    <source>
        <dbReference type="SAM" id="MobiDB-lite"/>
    </source>
</evidence>
<keyword evidence="4" id="KW-1185">Reference proteome</keyword>
<reference evidence="3 4" key="1">
    <citation type="submission" date="2017-07" db="EMBL/GenBank/DDBJ databases">
        <title>Sandarakinorhabdus cyanobacteriorum sp. nov., a novel bacterium isolated from cyanobacterial aggregates in a eutrophic lake.</title>
        <authorList>
            <person name="Cai H."/>
        </authorList>
    </citation>
    <scope>NUCLEOTIDE SEQUENCE [LARGE SCALE GENOMIC DNA]</scope>
    <source>
        <strain evidence="3 4">TH057</strain>
    </source>
</reference>
<dbReference type="InterPro" id="IPR028087">
    <property type="entry name" value="Tad_N"/>
</dbReference>
<protein>
    <recommendedName>
        <fullName evidence="2">Putative Flp pilus-assembly TadG-like N-terminal domain-containing protein</fullName>
    </recommendedName>
</protein>
<dbReference type="AlphaFoldDB" id="A0A255YD77"/>
<evidence type="ECO:0000259" key="2">
    <source>
        <dbReference type="Pfam" id="PF13400"/>
    </source>
</evidence>